<feature type="transmembrane region" description="Helical" evidence="2">
    <location>
        <begin position="32"/>
        <end position="55"/>
    </location>
</feature>
<reference evidence="4" key="1">
    <citation type="journal article" date="2019" name="Int. J. Syst. Evol. Microbiol.">
        <title>The Global Catalogue of Microorganisms (GCM) 10K type strain sequencing project: providing services to taxonomists for standard genome sequencing and annotation.</title>
        <authorList>
            <consortium name="The Broad Institute Genomics Platform"/>
            <consortium name="The Broad Institute Genome Sequencing Center for Infectious Disease"/>
            <person name="Wu L."/>
            <person name="Ma J."/>
        </authorList>
    </citation>
    <scope>NUCLEOTIDE SEQUENCE [LARGE SCALE GENOMIC DNA]</scope>
    <source>
        <strain evidence="4">NBRC 108725</strain>
    </source>
</reference>
<sequence>MAGASSLVSSSTSQALVQLAAPVDRRGRFLGAYVMTSQGFRVGSGLLIGVLGAGLGASVSVGIGAALLIVLTAGLLLAIVVAARRRTPIEPPADAEAGVDQAAPAPKDTTVESHLEGGVPS</sequence>
<keyword evidence="2" id="KW-1133">Transmembrane helix</keyword>
<accession>A0ABN6XNQ7</accession>
<dbReference type="EMBL" id="AP027731">
    <property type="protein sequence ID" value="BDZ46588.1"/>
    <property type="molecule type" value="Genomic_DNA"/>
</dbReference>
<name>A0ABN6XNQ7_9MICO</name>
<keyword evidence="2" id="KW-0812">Transmembrane</keyword>
<dbReference type="InterPro" id="IPR036259">
    <property type="entry name" value="MFS_trans_sf"/>
</dbReference>
<organism evidence="3 4">
    <name type="scientific">Naasia aerilata</name>
    <dbReference type="NCBI Taxonomy" id="1162966"/>
    <lineage>
        <taxon>Bacteria</taxon>
        <taxon>Bacillati</taxon>
        <taxon>Actinomycetota</taxon>
        <taxon>Actinomycetes</taxon>
        <taxon>Micrococcales</taxon>
        <taxon>Microbacteriaceae</taxon>
        <taxon>Naasia</taxon>
    </lineage>
</organism>
<dbReference type="Proteomes" id="UP001321498">
    <property type="component" value="Chromosome"/>
</dbReference>
<dbReference type="SUPFAM" id="SSF103473">
    <property type="entry name" value="MFS general substrate transporter"/>
    <property type="match status" value="1"/>
</dbReference>
<evidence type="ECO:0000313" key="3">
    <source>
        <dbReference type="EMBL" id="BDZ46588.1"/>
    </source>
</evidence>
<keyword evidence="4" id="KW-1185">Reference proteome</keyword>
<feature type="region of interest" description="Disordered" evidence="1">
    <location>
        <begin position="90"/>
        <end position="121"/>
    </location>
</feature>
<evidence type="ECO:0000256" key="1">
    <source>
        <dbReference type="SAM" id="MobiDB-lite"/>
    </source>
</evidence>
<evidence type="ECO:0000256" key="2">
    <source>
        <dbReference type="SAM" id="Phobius"/>
    </source>
</evidence>
<keyword evidence="2" id="KW-0472">Membrane</keyword>
<feature type="transmembrane region" description="Helical" evidence="2">
    <location>
        <begin position="61"/>
        <end position="83"/>
    </location>
</feature>
<gene>
    <name evidence="3" type="ORF">GCM10025866_24970</name>
</gene>
<proteinExistence type="predicted"/>
<protein>
    <recommendedName>
        <fullName evidence="5">Major facilitator superfamily (MFS) profile domain-containing protein</fullName>
    </recommendedName>
</protein>
<evidence type="ECO:0000313" key="4">
    <source>
        <dbReference type="Proteomes" id="UP001321498"/>
    </source>
</evidence>
<evidence type="ECO:0008006" key="5">
    <source>
        <dbReference type="Google" id="ProtNLM"/>
    </source>
</evidence>